<gene>
    <name evidence="3" type="ORF">GCM10022381_28130</name>
</gene>
<protein>
    <submittedName>
        <fullName evidence="3">Cytochrome P450</fullName>
    </submittedName>
</protein>
<organism evidence="3 4">
    <name type="scientific">Leifsonia kafniensis</name>
    <dbReference type="NCBI Taxonomy" id="475957"/>
    <lineage>
        <taxon>Bacteria</taxon>
        <taxon>Bacillati</taxon>
        <taxon>Actinomycetota</taxon>
        <taxon>Actinomycetes</taxon>
        <taxon>Micrococcales</taxon>
        <taxon>Microbacteriaceae</taxon>
        <taxon>Leifsonia</taxon>
    </lineage>
</organism>
<dbReference type="SUPFAM" id="SSF48264">
    <property type="entry name" value="Cytochrome P450"/>
    <property type="match status" value="1"/>
</dbReference>
<evidence type="ECO:0000313" key="3">
    <source>
        <dbReference type="EMBL" id="GAA3884318.1"/>
    </source>
</evidence>
<proteinExistence type="inferred from homology"/>
<dbReference type="Proteomes" id="UP001501803">
    <property type="component" value="Unassembled WGS sequence"/>
</dbReference>
<dbReference type="Gene3D" id="1.10.630.10">
    <property type="entry name" value="Cytochrome P450"/>
    <property type="match status" value="1"/>
</dbReference>
<dbReference type="PRINTS" id="PR00385">
    <property type="entry name" value="P450"/>
</dbReference>
<dbReference type="EMBL" id="BAABCN010000008">
    <property type="protein sequence ID" value="GAA3884318.1"/>
    <property type="molecule type" value="Genomic_DNA"/>
</dbReference>
<keyword evidence="2" id="KW-0408">Iron</keyword>
<dbReference type="InterPro" id="IPR036396">
    <property type="entry name" value="Cyt_P450_sf"/>
</dbReference>
<keyword evidence="2" id="KW-0349">Heme</keyword>
<name>A0ABP7KPZ5_9MICO</name>
<dbReference type="Pfam" id="PF00067">
    <property type="entry name" value="p450"/>
    <property type="match status" value="1"/>
</dbReference>
<accession>A0ABP7KPZ5</accession>
<dbReference type="InterPro" id="IPR001128">
    <property type="entry name" value="Cyt_P450"/>
</dbReference>
<sequence length="395" mass="44274">MTDTLTPGSSTEAVDWRPIPVQDYPAEYDRLRAEIPVAYTDDYDGFYGLMKYDDVQKASRDWKTYTSGQPFLEFPQFMMSIPIQSNPPIHTFYRKFLMQYFTAERVAMLVPDIKAIIAHCLDPLIARGEGDIIDELGRIVPQQVLAKFMLLPDDAWITMAESLAKADAVRHDVVKLREVNKDLWYPTVEKLIEERRHNPQDPAIDIMSGVLELKPDGREVTHEEALSLGVQIFSAGADTTTGAIGSIVVYLAEHPADQDALRANPELIPTAIEEFLRLAPPLHQTGRKTTKAVTVRDREIPEGALVGLNVFSANRDADKFDRADEFVPDRTPNAHLTFSHGPHQCMGAPIAREELHEFLTQLLAKTTSFELAAEPVPGRPLRTNWTSVAVRFVAA</sequence>
<keyword evidence="2" id="KW-0503">Monooxygenase</keyword>
<dbReference type="PANTHER" id="PTHR46696">
    <property type="entry name" value="P450, PUTATIVE (EUROFUNG)-RELATED"/>
    <property type="match status" value="1"/>
</dbReference>
<evidence type="ECO:0000256" key="2">
    <source>
        <dbReference type="RuleBase" id="RU000461"/>
    </source>
</evidence>
<dbReference type="PROSITE" id="PS00086">
    <property type="entry name" value="CYTOCHROME_P450"/>
    <property type="match status" value="1"/>
</dbReference>
<keyword evidence="2" id="KW-0479">Metal-binding</keyword>
<keyword evidence="2" id="KW-0560">Oxidoreductase</keyword>
<dbReference type="PANTHER" id="PTHR46696:SF6">
    <property type="entry name" value="P450, PUTATIVE (EUROFUNG)-RELATED"/>
    <property type="match status" value="1"/>
</dbReference>
<comment type="similarity">
    <text evidence="1 2">Belongs to the cytochrome P450 family.</text>
</comment>
<dbReference type="InterPro" id="IPR017972">
    <property type="entry name" value="Cyt_P450_CS"/>
</dbReference>
<dbReference type="PRINTS" id="PR00359">
    <property type="entry name" value="BP450"/>
</dbReference>
<evidence type="ECO:0000313" key="4">
    <source>
        <dbReference type="Proteomes" id="UP001501803"/>
    </source>
</evidence>
<evidence type="ECO:0000256" key="1">
    <source>
        <dbReference type="ARBA" id="ARBA00010617"/>
    </source>
</evidence>
<dbReference type="InterPro" id="IPR002397">
    <property type="entry name" value="Cyt_P450_B"/>
</dbReference>
<reference evidence="4" key="1">
    <citation type="journal article" date="2019" name="Int. J. Syst. Evol. Microbiol.">
        <title>The Global Catalogue of Microorganisms (GCM) 10K type strain sequencing project: providing services to taxonomists for standard genome sequencing and annotation.</title>
        <authorList>
            <consortium name="The Broad Institute Genomics Platform"/>
            <consortium name="The Broad Institute Genome Sequencing Center for Infectious Disease"/>
            <person name="Wu L."/>
            <person name="Ma J."/>
        </authorList>
    </citation>
    <scope>NUCLEOTIDE SEQUENCE [LARGE SCALE GENOMIC DNA]</scope>
    <source>
        <strain evidence="4">JCM 17021</strain>
    </source>
</reference>
<comment type="caution">
    <text evidence="3">The sequence shown here is derived from an EMBL/GenBank/DDBJ whole genome shotgun (WGS) entry which is preliminary data.</text>
</comment>
<dbReference type="RefSeq" id="WP_345067821.1">
    <property type="nucleotide sequence ID" value="NZ_BAABCN010000008.1"/>
</dbReference>
<keyword evidence="4" id="KW-1185">Reference proteome</keyword>